<evidence type="ECO:0000313" key="3">
    <source>
        <dbReference type="EMBL" id="VDD88147.1"/>
    </source>
</evidence>
<proteinExistence type="predicted"/>
<dbReference type="Gene3D" id="4.10.410.10">
    <property type="entry name" value="Pancreatic trypsin inhibitor Kunitz domain"/>
    <property type="match status" value="1"/>
</dbReference>
<accession>A0A0N4V0X6</accession>
<evidence type="ECO:0000259" key="2">
    <source>
        <dbReference type="SMART" id="SM00131"/>
    </source>
</evidence>
<keyword evidence="1" id="KW-0732">Signal</keyword>
<dbReference type="InterPro" id="IPR053014">
    <property type="entry name" value="Cuticle_assoc_divergent"/>
</dbReference>
<dbReference type="SUPFAM" id="SSF57362">
    <property type="entry name" value="BPTI-like"/>
    <property type="match status" value="1"/>
</dbReference>
<dbReference type="OrthoDB" id="5770917at2759"/>
<dbReference type="STRING" id="51028.A0A0N4V0X6"/>
<dbReference type="Pfam" id="PF00014">
    <property type="entry name" value="Kunitz_BPTI"/>
    <property type="match status" value="1"/>
</dbReference>
<dbReference type="PANTHER" id="PTHR46339">
    <property type="entry name" value="PROTEIN CBG15282-RELATED"/>
    <property type="match status" value="1"/>
</dbReference>
<dbReference type="Proteomes" id="UP000274131">
    <property type="component" value="Unassembled WGS sequence"/>
</dbReference>
<feature type="chain" id="PRO_5043122607" evidence="1">
    <location>
        <begin position="19"/>
        <end position="188"/>
    </location>
</feature>
<evidence type="ECO:0000256" key="1">
    <source>
        <dbReference type="SAM" id="SignalP"/>
    </source>
</evidence>
<evidence type="ECO:0000313" key="4">
    <source>
        <dbReference type="Proteomes" id="UP000274131"/>
    </source>
</evidence>
<feature type="domain" description="BPTI/Kunitz inhibitor" evidence="2">
    <location>
        <begin position="130"/>
        <end position="182"/>
    </location>
</feature>
<dbReference type="SMART" id="SM00131">
    <property type="entry name" value="KU"/>
    <property type="match status" value="1"/>
</dbReference>
<reference evidence="3 4" key="2">
    <citation type="submission" date="2018-10" db="EMBL/GenBank/DDBJ databases">
        <authorList>
            <consortium name="Pathogen Informatics"/>
        </authorList>
    </citation>
    <scope>NUCLEOTIDE SEQUENCE [LARGE SCALE GENOMIC DNA]</scope>
</reference>
<dbReference type="WBParaSite" id="EVEC_0000358201-mRNA-1">
    <property type="protein sequence ID" value="EVEC_0000358201-mRNA-1"/>
    <property type="gene ID" value="EVEC_0000358201"/>
</dbReference>
<dbReference type="Pfam" id="PF14625">
    <property type="entry name" value="Lustrin_cystein"/>
    <property type="match status" value="1"/>
</dbReference>
<reference evidence="5" key="1">
    <citation type="submission" date="2017-02" db="UniProtKB">
        <authorList>
            <consortium name="WormBaseParasite"/>
        </authorList>
    </citation>
    <scope>IDENTIFICATION</scope>
</reference>
<keyword evidence="4" id="KW-1185">Reference proteome</keyword>
<dbReference type="EMBL" id="UXUI01007556">
    <property type="protein sequence ID" value="VDD88147.1"/>
    <property type="molecule type" value="Genomic_DNA"/>
</dbReference>
<dbReference type="InterPro" id="IPR028150">
    <property type="entry name" value="Lustrin_cystein"/>
</dbReference>
<dbReference type="InterPro" id="IPR002223">
    <property type="entry name" value="Kunitz_BPTI"/>
</dbReference>
<feature type="signal peptide" evidence="1">
    <location>
        <begin position="1"/>
        <end position="18"/>
    </location>
</feature>
<sequence>MKRLFVVFLFVAIVVVHSCKEDSECECHWPRAFCRNGRCVCPKNTIRRKSDSYNWVCVSLLDAASGMIGSPFSCPLPEGAGHMVAQIQDGQTLCNPRKKDTCPKHYECIITVGAISGQANAGVCCPRREEACRQEPIISSDGWLIRWYFDGNDCKMFNWNPEKNTTTANNFTTKQHCESYCQNNNKQI</sequence>
<protein>
    <submittedName>
        <fullName evidence="5">BPTI/Kunitz inhibitor domain-containing protein</fullName>
    </submittedName>
</protein>
<dbReference type="GO" id="GO:0004867">
    <property type="term" value="F:serine-type endopeptidase inhibitor activity"/>
    <property type="evidence" value="ECO:0007669"/>
    <property type="project" value="InterPro"/>
</dbReference>
<dbReference type="InterPro" id="IPR036880">
    <property type="entry name" value="Kunitz_BPTI_sf"/>
</dbReference>
<organism evidence="5">
    <name type="scientific">Enterobius vermicularis</name>
    <name type="common">Human pinworm</name>
    <dbReference type="NCBI Taxonomy" id="51028"/>
    <lineage>
        <taxon>Eukaryota</taxon>
        <taxon>Metazoa</taxon>
        <taxon>Ecdysozoa</taxon>
        <taxon>Nematoda</taxon>
        <taxon>Chromadorea</taxon>
        <taxon>Rhabditida</taxon>
        <taxon>Spirurina</taxon>
        <taxon>Oxyuridomorpha</taxon>
        <taxon>Oxyuroidea</taxon>
        <taxon>Oxyuridae</taxon>
        <taxon>Enterobius</taxon>
    </lineage>
</organism>
<gene>
    <name evidence="3" type="ORF">EVEC_LOCUS3290</name>
</gene>
<evidence type="ECO:0000313" key="5">
    <source>
        <dbReference type="WBParaSite" id="EVEC_0000358201-mRNA-1"/>
    </source>
</evidence>
<dbReference type="AlphaFoldDB" id="A0A0N4V0X6"/>
<name>A0A0N4V0X6_ENTVE</name>